<keyword evidence="3" id="KW-1185">Reference proteome</keyword>
<evidence type="ECO:0000256" key="1">
    <source>
        <dbReference type="SAM" id="Phobius"/>
    </source>
</evidence>
<keyword evidence="1" id="KW-0472">Membrane</keyword>
<reference evidence="3" key="1">
    <citation type="submission" date="2019-09" db="EMBL/GenBank/DDBJ databases">
        <title>Mumia zhuanghuii sp. nov. isolated from the intestinal contents of plateau pika (Ochotona curzoniae) in the Qinghai-Tibet plateau of China.</title>
        <authorList>
            <person name="Tian Z."/>
        </authorList>
    </citation>
    <scope>NUCLEOTIDE SEQUENCE [LARGE SCALE GENOMIC DNA]</scope>
    <source>
        <strain evidence="3">L-033</strain>
    </source>
</reference>
<accession>A0A5N0TI31</accession>
<feature type="transmembrane region" description="Helical" evidence="1">
    <location>
        <begin position="61"/>
        <end position="78"/>
    </location>
</feature>
<dbReference type="RefSeq" id="WP_150892131.1">
    <property type="nucleotide sequence ID" value="NZ_VYUY01000006.1"/>
</dbReference>
<name>A0A5N0TI31_9MICO</name>
<proteinExistence type="predicted"/>
<protein>
    <submittedName>
        <fullName evidence="2">Histidinol dehydrogenase</fullName>
    </submittedName>
</protein>
<gene>
    <name evidence="2" type="ORF">F6B40_03460</name>
</gene>
<feature type="transmembrane region" description="Helical" evidence="1">
    <location>
        <begin position="98"/>
        <end position="117"/>
    </location>
</feature>
<comment type="caution">
    <text evidence="2">The sequence shown here is derived from an EMBL/GenBank/DDBJ whole genome shotgun (WGS) entry which is preliminary data.</text>
</comment>
<dbReference type="EMBL" id="VYUY01000006">
    <property type="protein sequence ID" value="KAA9134775.1"/>
    <property type="molecule type" value="Genomic_DNA"/>
</dbReference>
<dbReference type="Proteomes" id="UP000326838">
    <property type="component" value="Unassembled WGS sequence"/>
</dbReference>
<dbReference type="AlphaFoldDB" id="A0A5N0TI31"/>
<organism evidence="2 3">
    <name type="scientific">Microbacterium caowuchunii</name>
    <dbReference type="NCBI Taxonomy" id="2614638"/>
    <lineage>
        <taxon>Bacteria</taxon>
        <taxon>Bacillati</taxon>
        <taxon>Actinomycetota</taxon>
        <taxon>Actinomycetes</taxon>
        <taxon>Micrococcales</taxon>
        <taxon>Microbacteriaceae</taxon>
        <taxon>Microbacterium</taxon>
    </lineage>
</organism>
<keyword evidence="1" id="KW-1133">Transmembrane helix</keyword>
<keyword evidence="1" id="KW-0812">Transmembrane</keyword>
<evidence type="ECO:0000313" key="2">
    <source>
        <dbReference type="EMBL" id="KAA9134775.1"/>
    </source>
</evidence>
<evidence type="ECO:0000313" key="3">
    <source>
        <dbReference type="Proteomes" id="UP000326838"/>
    </source>
</evidence>
<feature type="transmembrane region" description="Helical" evidence="1">
    <location>
        <begin position="32"/>
        <end position="54"/>
    </location>
</feature>
<sequence length="128" mass="12848">MGSRSSRLVAWAIALVVGLVYGAAGSLAHASFLGVVPVGLILGVVGAGGLVIALRLLTGDRWAALAGGGGIMLATYFFSLPSPGGSVLFTVANEGLAVTWMASAPVLTALVVAWPDLSGVRRARSESN</sequence>